<name>A0A0L0CIF1_LUCCU</name>
<sequence>MNEWKGKVLPFLNHFILRMNCKVSPNAFAKWSSTDAKTSALALPALVDFQFEVIGEDVVEVGEAGGVGLWDLTFCNPGSVFIRIIAGKLGEGFETGTFIAGGVRRVLPNLTPGIGAGECGEVSGVIAINDEDFCKLIACCCFGCPHGLTTNGKGGEFGLVDILIWVAMAAGDKGKDDAPDDDGNVGDGLLTWALGGCGFWGWGDGVFVDWLAGDLFENNAW</sequence>
<dbReference type="EMBL" id="JRES01000355">
    <property type="protein sequence ID" value="KNC31982.1"/>
    <property type="molecule type" value="Genomic_DNA"/>
</dbReference>
<evidence type="ECO:0000313" key="2">
    <source>
        <dbReference type="Proteomes" id="UP000037069"/>
    </source>
</evidence>
<keyword evidence="2" id="KW-1185">Reference proteome</keyword>
<gene>
    <name evidence="1" type="ORF">FF38_13880</name>
</gene>
<evidence type="ECO:0000313" key="1">
    <source>
        <dbReference type="EMBL" id="KNC31982.1"/>
    </source>
</evidence>
<accession>A0A0L0CIF1</accession>
<dbReference type="Proteomes" id="UP000037069">
    <property type="component" value="Unassembled WGS sequence"/>
</dbReference>
<protein>
    <submittedName>
        <fullName evidence="1">Uncharacterized protein</fullName>
    </submittedName>
</protein>
<organism evidence="1 2">
    <name type="scientific">Lucilia cuprina</name>
    <name type="common">Green bottle fly</name>
    <name type="synonym">Australian sheep blowfly</name>
    <dbReference type="NCBI Taxonomy" id="7375"/>
    <lineage>
        <taxon>Eukaryota</taxon>
        <taxon>Metazoa</taxon>
        <taxon>Ecdysozoa</taxon>
        <taxon>Arthropoda</taxon>
        <taxon>Hexapoda</taxon>
        <taxon>Insecta</taxon>
        <taxon>Pterygota</taxon>
        <taxon>Neoptera</taxon>
        <taxon>Endopterygota</taxon>
        <taxon>Diptera</taxon>
        <taxon>Brachycera</taxon>
        <taxon>Muscomorpha</taxon>
        <taxon>Oestroidea</taxon>
        <taxon>Calliphoridae</taxon>
        <taxon>Luciliinae</taxon>
        <taxon>Lucilia</taxon>
    </lineage>
</organism>
<comment type="caution">
    <text evidence="1">The sequence shown here is derived from an EMBL/GenBank/DDBJ whole genome shotgun (WGS) entry which is preliminary data.</text>
</comment>
<proteinExistence type="predicted"/>
<reference evidence="1 2" key="1">
    <citation type="journal article" date="2015" name="Nat. Commun.">
        <title>Lucilia cuprina genome unlocks parasitic fly biology to underpin future interventions.</title>
        <authorList>
            <person name="Anstead C.A."/>
            <person name="Korhonen P.K."/>
            <person name="Young N.D."/>
            <person name="Hall R.S."/>
            <person name="Jex A.R."/>
            <person name="Murali S.C."/>
            <person name="Hughes D.S."/>
            <person name="Lee S.F."/>
            <person name="Perry T."/>
            <person name="Stroehlein A.J."/>
            <person name="Ansell B.R."/>
            <person name="Breugelmans B."/>
            <person name="Hofmann A."/>
            <person name="Qu J."/>
            <person name="Dugan S."/>
            <person name="Lee S.L."/>
            <person name="Chao H."/>
            <person name="Dinh H."/>
            <person name="Han Y."/>
            <person name="Doddapaneni H.V."/>
            <person name="Worley K.C."/>
            <person name="Muzny D.M."/>
            <person name="Ioannidis P."/>
            <person name="Waterhouse R.M."/>
            <person name="Zdobnov E.M."/>
            <person name="James P.J."/>
            <person name="Bagnall N.H."/>
            <person name="Kotze A.C."/>
            <person name="Gibbs R.A."/>
            <person name="Richards S."/>
            <person name="Batterham P."/>
            <person name="Gasser R.B."/>
        </authorList>
    </citation>
    <scope>NUCLEOTIDE SEQUENCE [LARGE SCALE GENOMIC DNA]</scope>
    <source>
        <strain evidence="1 2">LS</strain>
        <tissue evidence="1">Full body</tissue>
    </source>
</reference>
<dbReference type="AlphaFoldDB" id="A0A0L0CIF1"/>